<protein>
    <submittedName>
        <fullName evidence="1">Uncharacterized protein</fullName>
    </submittedName>
</protein>
<comment type="caution">
    <text evidence="1">The sequence shown here is derived from an EMBL/GenBank/DDBJ whole genome shotgun (WGS) entry which is preliminary data.</text>
</comment>
<keyword evidence="2" id="KW-1185">Reference proteome</keyword>
<gene>
    <name evidence="1" type="ORF">JYU34_004399</name>
</gene>
<sequence>MSVVGCSARVLLHKDGRIRTLDENHSHGTVKIPVPAISNQKRKKFTFTKRLHIQSKLFIQLSLFQKDFIRLRRERRSPQGREDSKIR</sequence>
<evidence type="ECO:0000313" key="2">
    <source>
        <dbReference type="Proteomes" id="UP000823941"/>
    </source>
</evidence>
<evidence type="ECO:0000313" key="1">
    <source>
        <dbReference type="EMBL" id="KAG7309885.1"/>
    </source>
</evidence>
<accession>A0ABQ7QXX6</accession>
<organism evidence="1 2">
    <name type="scientific">Plutella xylostella</name>
    <name type="common">Diamondback moth</name>
    <name type="synonym">Plutella maculipennis</name>
    <dbReference type="NCBI Taxonomy" id="51655"/>
    <lineage>
        <taxon>Eukaryota</taxon>
        <taxon>Metazoa</taxon>
        <taxon>Ecdysozoa</taxon>
        <taxon>Arthropoda</taxon>
        <taxon>Hexapoda</taxon>
        <taxon>Insecta</taxon>
        <taxon>Pterygota</taxon>
        <taxon>Neoptera</taxon>
        <taxon>Endopterygota</taxon>
        <taxon>Lepidoptera</taxon>
        <taxon>Glossata</taxon>
        <taxon>Ditrysia</taxon>
        <taxon>Yponomeutoidea</taxon>
        <taxon>Plutellidae</taxon>
        <taxon>Plutella</taxon>
    </lineage>
</organism>
<dbReference type="EMBL" id="JAHIBW010000006">
    <property type="protein sequence ID" value="KAG7309885.1"/>
    <property type="molecule type" value="Genomic_DNA"/>
</dbReference>
<dbReference type="Proteomes" id="UP000823941">
    <property type="component" value="Chromosome 6"/>
</dbReference>
<name>A0ABQ7QXX6_PLUXY</name>
<reference evidence="1 2" key="1">
    <citation type="submission" date="2021-06" db="EMBL/GenBank/DDBJ databases">
        <title>A haploid diamondback moth (Plutella xylostella L.) genome assembly resolves 31 chromosomes and identifies a diamide resistance mutation.</title>
        <authorList>
            <person name="Ward C.M."/>
            <person name="Perry K.D."/>
            <person name="Baker G."/>
            <person name="Powis K."/>
            <person name="Heckel D.G."/>
            <person name="Baxter S.W."/>
        </authorList>
    </citation>
    <scope>NUCLEOTIDE SEQUENCE [LARGE SCALE GENOMIC DNA]</scope>
    <source>
        <strain evidence="1 2">LV</strain>
        <tissue evidence="1">Single pupa</tissue>
    </source>
</reference>
<proteinExistence type="predicted"/>